<dbReference type="EMBL" id="WIXE01009144">
    <property type="protein sequence ID" value="KAK5978683.1"/>
    <property type="molecule type" value="Genomic_DNA"/>
</dbReference>
<dbReference type="GO" id="GO:0030286">
    <property type="term" value="C:dynein complex"/>
    <property type="evidence" value="ECO:0007669"/>
    <property type="project" value="InterPro"/>
</dbReference>
<comment type="caution">
    <text evidence="1">The sequence shown here is derived from an EMBL/GenBank/DDBJ whole genome shotgun (WGS) entry which is preliminary data.</text>
</comment>
<sequence>MNFASRRKISARRRESRRWRDPLEKALRPENILLRDSNTSEAKTADALLLLGRAIEECGIENEIASFLKKKFDEKH</sequence>
<organism evidence="1 2">
    <name type="scientific">Trichostrongylus colubriformis</name>
    <name type="common">Black scour worm</name>
    <dbReference type="NCBI Taxonomy" id="6319"/>
    <lineage>
        <taxon>Eukaryota</taxon>
        <taxon>Metazoa</taxon>
        <taxon>Ecdysozoa</taxon>
        <taxon>Nematoda</taxon>
        <taxon>Chromadorea</taxon>
        <taxon>Rhabditida</taxon>
        <taxon>Rhabditina</taxon>
        <taxon>Rhabditomorpha</taxon>
        <taxon>Strongyloidea</taxon>
        <taxon>Trichostrongylidae</taxon>
        <taxon>Trichostrongylus</taxon>
    </lineage>
</organism>
<dbReference type="GO" id="GO:0007017">
    <property type="term" value="P:microtubule-based process"/>
    <property type="evidence" value="ECO:0007669"/>
    <property type="project" value="InterPro"/>
</dbReference>
<gene>
    <name evidence="1" type="ORF">GCK32_007593</name>
</gene>
<dbReference type="Proteomes" id="UP001331761">
    <property type="component" value="Unassembled WGS sequence"/>
</dbReference>
<protein>
    <submittedName>
        <fullName evidence="1">Dynein light chain</fullName>
    </submittedName>
</protein>
<dbReference type="InterPro" id="IPR037177">
    <property type="entry name" value="DLC_sf"/>
</dbReference>
<evidence type="ECO:0000313" key="2">
    <source>
        <dbReference type="Proteomes" id="UP001331761"/>
    </source>
</evidence>
<proteinExistence type="predicted"/>
<accession>A0AAN8G7X9</accession>
<keyword evidence="2" id="KW-1185">Reference proteome</keyword>
<reference evidence="1 2" key="1">
    <citation type="submission" date="2019-10" db="EMBL/GenBank/DDBJ databases">
        <title>Assembly and Annotation for the nematode Trichostrongylus colubriformis.</title>
        <authorList>
            <person name="Martin J."/>
        </authorList>
    </citation>
    <scope>NUCLEOTIDE SEQUENCE [LARGE SCALE GENOMIC DNA]</scope>
    <source>
        <strain evidence="1">G859</strain>
        <tissue evidence="1">Whole worm</tissue>
    </source>
</reference>
<feature type="non-terminal residue" evidence="1">
    <location>
        <position position="76"/>
    </location>
</feature>
<dbReference type="SUPFAM" id="SSF54648">
    <property type="entry name" value="DLC"/>
    <property type="match status" value="1"/>
</dbReference>
<dbReference type="AlphaFoldDB" id="A0AAN8G7X9"/>
<evidence type="ECO:0000313" key="1">
    <source>
        <dbReference type="EMBL" id="KAK5978683.1"/>
    </source>
</evidence>
<name>A0AAN8G7X9_TRICO</name>